<dbReference type="SUPFAM" id="SSF50104">
    <property type="entry name" value="Translation proteins SH3-like domain"/>
    <property type="match status" value="1"/>
</dbReference>
<dbReference type="SMART" id="SM00739">
    <property type="entry name" value="KOW"/>
    <property type="match status" value="1"/>
</dbReference>
<dbReference type="GO" id="GO:0003735">
    <property type="term" value="F:structural constituent of ribosome"/>
    <property type="evidence" value="ECO:0007669"/>
    <property type="project" value="InterPro"/>
</dbReference>
<evidence type="ECO:0000256" key="4">
    <source>
        <dbReference type="SAM" id="MobiDB-lite"/>
    </source>
</evidence>
<dbReference type="Pfam" id="PF16906">
    <property type="entry name" value="Ribosomal_L26"/>
    <property type="match status" value="1"/>
</dbReference>
<dbReference type="GO" id="GO:0015934">
    <property type="term" value="C:large ribosomal subunit"/>
    <property type="evidence" value="ECO:0007669"/>
    <property type="project" value="InterPro"/>
</dbReference>
<evidence type="ECO:0000256" key="2">
    <source>
        <dbReference type="ARBA" id="ARBA00022980"/>
    </source>
</evidence>
<dbReference type="Pfam" id="PF00467">
    <property type="entry name" value="KOW"/>
    <property type="match status" value="1"/>
</dbReference>
<keyword evidence="3" id="KW-0687">Ribonucleoprotein</keyword>
<feature type="non-terminal residue" evidence="6">
    <location>
        <position position="1"/>
    </location>
</feature>
<proteinExistence type="inferred from homology"/>
<gene>
    <name evidence="6" type="ORF">B2A_03897</name>
</gene>
<dbReference type="InterPro" id="IPR005756">
    <property type="entry name" value="Ribosomal_uL24_euk/arc"/>
</dbReference>
<dbReference type="Gene3D" id="2.30.30.30">
    <property type="match status" value="1"/>
</dbReference>
<dbReference type="InterPro" id="IPR005824">
    <property type="entry name" value="KOW"/>
</dbReference>
<accession>T1C2W6</accession>
<dbReference type="AlphaFoldDB" id="T1C2W6"/>
<reference evidence="6" key="2">
    <citation type="journal article" date="2014" name="ISME J.">
        <title>Microbial stratification in low pH oxic and suboxic macroscopic growths along an acid mine drainage.</title>
        <authorList>
            <person name="Mendez-Garcia C."/>
            <person name="Mesa V."/>
            <person name="Sprenger R.R."/>
            <person name="Richter M."/>
            <person name="Diez M.S."/>
            <person name="Solano J."/>
            <person name="Bargiela R."/>
            <person name="Golyshina O.V."/>
            <person name="Manteca A."/>
            <person name="Ramos J.L."/>
            <person name="Gallego J.R."/>
            <person name="Llorente I."/>
            <person name="Martins Dos Santos V.A."/>
            <person name="Jensen O.N."/>
            <person name="Pelaez A.I."/>
            <person name="Sanchez J."/>
            <person name="Ferrer M."/>
        </authorList>
    </citation>
    <scope>NUCLEOTIDE SEQUENCE</scope>
</reference>
<comment type="caution">
    <text evidence="6">The sequence shown here is derived from an EMBL/GenBank/DDBJ whole genome shotgun (WGS) entry which is preliminary data.</text>
</comment>
<dbReference type="GO" id="GO:0003723">
    <property type="term" value="F:RNA binding"/>
    <property type="evidence" value="ECO:0007669"/>
    <property type="project" value="InterPro"/>
</dbReference>
<dbReference type="CDD" id="cd06089">
    <property type="entry name" value="KOW_RPL26"/>
    <property type="match status" value="1"/>
</dbReference>
<dbReference type="NCBIfam" id="TIGR01080">
    <property type="entry name" value="rplX_A_E"/>
    <property type="match status" value="1"/>
</dbReference>
<evidence type="ECO:0000256" key="1">
    <source>
        <dbReference type="ARBA" id="ARBA00010618"/>
    </source>
</evidence>
<sequence>NKRLKVSMRSIQISKGDTVKIVTGSKKGTSGKVTRVDLRKGKLFIESYNRKDAKGKEKPISINISNVYITDLNLSDKKRAQKLKVAPTTSAKPSVEAKDVIQNGKQREQ</sequence>
<protein>
    <submittedName>
        <fullName evidence="6">50S ribosomal protein L24P</fullName>
    </submittedName>
</protein>
<feature type="compositionally biased region" description="Basic and acidic residues" evidence="4">
    <location>
        <begin position="95"/>
        <end position="109"/>
    </location>
</feature>
<feature type="region of interest" description="Disordered" evidence="4">
    <location>
        <begin position="84"/>
        <end position="109"/>
    </location>
</feature>
<dbReference type="InterPro" id="IPR005825">
    <property type="entry name" value="Ribosomal_uL24_CS"/>
</dbReference>
<dbReference type="PANTHER" id="PTHR11143">
    <property type="entry name" value="60S RIBOSOMAL PROTEIN L26 FAMILY MEMBER"/>
    <property type="match status" value="1"/>
</dbReference>
<dbReference type="PROSITE" id="PS01108">
    <property type="entry name" value="RIBOSOMAL_L24"/>
    <property type="match status" value="1"/>
</dbReference>
<dbReference type="GO" id="GO:0006412">
    <property type="term" value="P:translation"/>
    <property type="evidence" value="ECO:0007669"/>
    <property type="project" value="InterPro"/>
</dbReference>
<dbReference type="InterPro" id="IPR041988">
    <property type="entry name" value="Ribosomal_uL24_KOW"/>
</dbReference>
<evidence type="ECO:0000313" key="6">
    <source>
        <dbReference type="EMBL" id="EQD59604.1"/>
    </source>
</evidence>
<feature type="domain" description="KOW" evidence="5">
    <location>
        <begin position="12"/>
        <end position="39"/>
    </location>
</feature>
<dbReference type="InterPro" id="IPR008991">
    <property type="entry name" value="Translation_prot_SH3-like_sf"/>
</dbReference>
<organism evidence="6">
    <name type="scientific">mine drainage metagenome</name>
    <dbReference type="NCBI Taxonomy" id="410659"/>
    <lineage>
        <taxon>unclassified sequences</taxon>
        <taxon>metagenomes</taxon>
        <taxon>ecological metagenomes</taxon>
    </lineage>
</organism>
<reference evidence="6" key="1">
    <citation type="submission" date="2013-08" db="EMBL/GenBank/DDBJ databases">
        <authorList>
            <person name="Mendez C."/>
            <person name="Richter M."/>
            <person name="Ferrer M."/>
            <person name="Sanchez J."/>
        </authorList>
    </citation>
    <scope>NUCLEOTIDE SEQUENCE</scope>
</reference>
<evidence type="ECO:0000256" key="3">
    <source>
        <dbReference type="ARBA" id="ARBA00023274"/>
    </source>
</evidence>
<dbReference type="InterPro" id="IPR014722">
    <property type="entry name" value="Rib_uL2_dom2"/>
</dbReference>
<name>T1C2W6_9ZZZZ</name>
<comment type="similarity">
    <text evidence="1">Belongs to the universal ribosomal protein uL24 family.</text>
</comment>
<evidence type="ECO:0000259" key="5">
    <source>
        <dbReference type="SMART" id="SM00739"/>
    </source>
</evidence>
<dbReference type="EMBL" id="AUZZ01002598">
    <property type="protein sequence ID" value="EQD59604.1"/>
    <property type="molecule type" value="Genomic_DNA"/>
</dbReference>
<keyword evidence="2 6" id="KW-0689">Ribosomal protein</keyword>